<sequence>MWQAQTPCGGSSAASTPVEPQEREKKDKKDKKEKKDKKDKDEKSKKEKKQDRRTPTPDSTRLPSPFIPPLECPGTSSPSIQSVEPSNGLDEAGTGPKAGETEKVDKDNIYHKYALNAEALAALNRKATADLVAEGLGPAEVADGTVGEVVELSDHVKKLRHAHLNKSGRSLKSKSTPAEIKVLARNIRAGQGHTGYNSHLHRSMNHAFKCLFHFLRVNAISILVHCD</sequence>
<feature type="compositionally biased region" description="Basic and acidic residues" evidence="1">
    <location>
        <begin position="36"/>
        <end position="55"/>
    </location>
</feature>
<accession>A0ABP0SNH1</accession>
<keyword evidence="3" id="KW-1185">Reference proteome</keyword>
<name>A0ABP0SNH1_9DINO</name>
<dbReference type="Proteomes" id="UP001642464">
    <property type="component" value="Unassembled WGS sequence"/>
</dbReference>
<evidence type="ECO:0000313" key="3">
    <source>
        <dbReference type="Proteomes" id="UP001642464"/>
    </source>
</evidence>
<gene>
    <name evidence="2" type="ORF">SCF082_LOCUS52732</name>
</gene>
<feature type="compositionally biased region" description="Polar residues" evidence="1">
    <location>
        <begin position="74"/>
        <end position="85"/>
    </location>
</feature>
<evidence type="ECO:0000256" key="1">
    <source>
        <dbReference type="SAM" id="MobiDB-lite"/>
    </source>
</evidence>
<comment type="caution">
    <text evidence="2">The sequence shown here is derived from an EMBL/GenBank/DDBJ whole genome shotgun (WGS) entry which is preliminary data.</text>
</comment>
<dbReference type="EMBL" id="CAXAMM010044236">
    <property type="protein sequence ID" value="CAK9113791.1"/>
    <property type="molecule type" value="Genomic_DNA"/>
</dbReference>
<proteinExistence type="predicted"/>
<reference evidence="2 3" key="1">
    <citation type="submission" date="2024-02" db="EMBL/GenBank/DDBJ databases">
        <authorList>
            <person name="Chen Y."/>
            <person name="Shah S."/>
            <person name="Dougan E. K."/>
            <person name="Thang M."/>
            <person name="Chan C."/>
        </authorList>
    </citation>
    <scope>NUCLEOTIDE SEQUENCE [LARGE SCALE GENOMIC DNA]</scope>
</reference>
<feature type="region of interest" description="Disordered" evidence="1">
    <location>
        <begin position="1"/>
        <end position="103"/>
    </location>
</feature>
<protein>
    <submittedName>
        <fullName evidence="2">Uncharacterized protein</fullName>
    </submittedName>
</protein>
<organism evidence="2 3">
    <name type="scientific">Durusdinium trenchii</name>
    <dbReference type="NCBI Taxonomy" id="1381693"/>
    <lineage>
        <taxon>Eukaryota</taxon>
        <taxon>Sar</taxon>
        <taxon>Alveolata</taxon>
        <taxon>Dinophyceae</taxon>
        <taxon>Suessiales</taxon>
        <taxon>Symbiodiniaceae</taxon>
        <taxon>Durusdinium</taxon>
    </lineage>
</organism>
<evidence type="ECO:0000313" key="2">
    <source>
        <dbReference type="EMBL" id="CAK9113791.1"/>
    </source>
</evidence>
<feature type="compositionally biased region" description="Polar residues" evidence="1">
    <location>
        <begin position="1"/>
        <end position="15"/>
    </location>
</feature>